<dbReference type="STRING" id="294747.C5MAS1"/>
<dbReference type="ABCD" id="C5MAS1">
    <property type="antibodies" value="3 sequenced antibodies"/>
</dbReference>
<dbReference type="GO" id="GO:0006096">
    <property type="term" value="P:glycolytic process"/>
    <property type="evidence" value="ECO:0007669"/>
    <property type="project" value="UniProtKB-UniPathway"/>
</dbReference>
<dbReference type="PIRSF" id="PIRSF001400">
    <property type="entry name" value="Enolase"/>
    <property type="match status" value="1"/>
</dbReference>
<dbReference type="SUPFAM" id="SSF54826">
    <property type="entry name" value="Enolase N-terminal domain-like"/>
    <property type="match status" value="1"/>
</dbReference>
<reference evidence="13 14" key="1">
    <citation type="journal article" date="2009" name="Nature">
        <title>Evolution of pathogenicity and sexual reproduction in eight Candida genomes.</title>
        <authorList>
            <person name="Butler G."/>
            <person name="Rasmussen M.D."/>
            <person name="Lin M.F."/>
            <person name="Santos M.A."/>
            <person name="Sakthikumar S."/>
            <person name="Munro C.A."/>
            <person name="Rheinbay E."/>
            <person name="Grabherr M."/>
            <person name="Forche A."/>
            <person name="Reedy J.L."/>
            <person name="Agrafioti I."/>
            <person name="Arnaud M.B."/>
            <person name="Bates S."/>
            <person name="Brown A.J."/>
            <person name="Brunke S."/>
            <person name="Costanzo M.C."/>
            <person name="Fitzpatrick D.A."/>
            <person name="de Groot P.W."/>
            <person name="Harris D."/>
            <person name="Hoyer L.L."/>
            <person name="Hube B."/>
            <person name="Klis F.M."/>
            <person name="Kodira C."/>
            <person name="Lennard N."/>
            <person name="Logue M.E."/>
            <person name="Martin R."/>
            <person name="Neiman A.M."/>
            <person name="Nikolaou E."/>
            <person name="Quail M.A."/>
            <person name="Quinn J."/>
            <person name="Santos M.C."/>
            <person name="Schmitzberger F.F."/>
            <person name="Sherlock G."/>
            <person name="Shah P."/>
            <person name="Silverstein K.A."/>
            <person name="Skrzypek M.S."/>
            <person name="Soll D."/>
            <person name="Staggs R."/>
            <person name="Stansfield I."/>
            <person name="Stumpf M.P."/>
            <person name="Sudbery P.E."/>
            <person name="Srikantha T."/>
            <person name="Zeng Q."/>
            <person name="Berman J."/>
            <person name="Berriman M."/>
            <person name="Heitman J."/>
            <person name="Gow N.A."/>
            <person name="Lorenz M.C."/>
            <person name="Birren B.W."/>
            <person name="Kellis M."/>
            <person name="Cuomo C.A."/>
        </authorList>
    </citation>
    <scope>NUCLEOTIDE SEQUENCE [LARGE SCALE GENOMIC DNA]</scope>
    <source>
        <strain evidence="14">ATCC MYA-3404 / T1</strain>
    </source>
</reference>
<dbReference type="NCBIfam" id="TIGR01060">
    <property type="entry name" value="eno"/>
    <property type="match status" value="1"/>
</dbReference>
<evidence type="ECO:0000256" key="7">
    <source>
        <dbReference type="ARBA" id="ARBA00048333"/>
    </source>
</evidence>
<dbReference type="UniPathway" id="UPA00109">
    <property type="reaction ID" value="UER00187"/>
</dbReference>
<dbReference type="PROSITE" id="PS00164">
    <property type="entry name" value="ENOLASE"/>
    <property type="match status" value="1"/>
</dbReference>
<dbReference type="SFLD" id="SFLDG00178">
    <property type="entry name" value="enolase"/>
    <property type="match status" value="1"/>
</dbReference>
<feature type="domain" description="Enolase N-terminal" evidence="12">
    <location>
        <begin position="4"/>
        <end position="135"/>
    </location>
</feature>
<feature type="binding site" evidence="9">
    <location>
        <begin position="376"/>
        <end position="379"/>
    </location>
    <ligand>
        <name>substrate</name>
    </ligand>
</feature>
<evidence type="ECO:0000259" key="12">
    <source>
        <dbReference type="SMART" id="SM01193"/>
    </source>
</evidence>
<dbReference type="PANTHER" id="PTHR11902:SF1">
    <property type="entry name" value="ENOLASE"/>
    <property type="match status" value="1"/>
</dbReference>
<dbReference type="InterPro" id="IPR020809">
    <property type="entry name" value="Enolase_CS"/>
</dbReference>
<protein>
    <recommendedName>
        <fullName evidence="3">phosphopyruvate hydratase</fullName>
        <ecNumber evidence="3">4.2.1.11</ecNumber>
    </recommendedName>
</protein>
<dbReference type="PRINTS" id="PR00148">
    <property type="entry name" value="ENOLASE"/>
</dbReference>
<dbReference type="GeneID" id="8299791"/>
<sequence>MSFATKVHARSVYDSRGNPTVEVDLTTEKGLFRAIVPSGASTGIHEALELRDGDKSKWLGKGVLKAVANVNDIIAPALVNAKIDVNDQAKVDEFLLSLDGTPNKSKLGANAILGVSLAAANAAAASQGIPLYQHIANISKAKKGKFVLPVPFQNVLNGGSHAGGALAFQEFMIVPSGVDTFSEAMRIGSEVYHNLKSLAKKTYGQSAGNVGDEGGVAPDIKTPKEALDLIVTAIEQAGHTGKVNIAMDVASSEFYKDGKYDLDFKNPNSDSSKWLTGPQLADLYEQLIAEYPIVSIEDPFAEDDWDAWVHFYQKVGDKIQIVGDDLTVTNPIRIKTAIEKKAANALLLKVNQIGTLTESIQAANDSYAAGWGVMVSHRSGETEDTFIADLSVGLRSGQIKTGAPARSERLAKLNQILRIEESLGADAIYAGKDFHTAHQL</sequence>
<evidence type="ECO:0000256" key="2">
    <source>
        <dbReference type="ARBA" id="ARBA00009604"/>
    </source>
</evidence>
<evidence type="ECO:0000256" key="1">
    <source>
        <dbReference type="ARBA" id="ARBA00005031"/>
    </source>
</evidence>
<evidence type="ECO:0000256" key="4">
    <source>
        <dbReference type="ARBA" id="ARBA00022842"/>
    </source>
</evidence>
<dbReference type="eggNOG" id="KOG2670">
    <property type="taxonomic scope" value="Eukaryota"/>
</dbReference>
<comment type="catalytic activity">
    <reaction evidence="7">
        <text>(2R)-2-phosphoglycerate = phosphoenolpyruvate + H2O</text>
        <dbReference type="Rhea" id="RHEA:10164"/>
        <dbReference type="ChEBI" id="CHEBI:15377"/>
        <dbReference type="ChEBI" id="CHEBI:58289"/>
        <dbReference type="ChEBI" id="CHEBI:58702"/>
        <dbReference type="EC" id="4.2.1.11"/>
    </reaction>
</comment>
<dbReference type="InterPro" id="IPR029017">
    <property type="entry name" value="Enolase-like_N"/>
</dbReference>
<dbReference type="Proteomes" id="UP000002037">
    <property type="component" value="Unassembled WGS sequence"/>
</dbReference>
<dbReference type="InterPro" id="IPR020810">
    <property type="entry name" value="Enolase_C"/>
</dbReference>
<dbReference type="Gene3D" id="3.30.390.10">
    <property type="entry name" value="Enolase-like, N-terminal domain"/>
    <property type="match status" value="1"/>
</dbReference>
<feature type="binding site" evidence="9">
    <location>
        <position position="170"/>
    </location>
    <ligand>
        <name>substrate</name>
    </ligand>
</feature>
<evidence type="ECO:0000256" key="10">
    <source>
        <dbReference type="PIRSR" id="PIRSR001400-3"/>
    </source>
</evidence>
<keyword evidence="14" id="KW-1185">Reference proteome</keyword>
<feature type="binding site" evidence="9">
    <location>
        <position position="161"/>
    </location>
    <ligand>
        <name>substrate</name>
    </ligand>
</feature>
<evidence type="ECO:0000313" key="14">
    <source>
        <dbReference type="Proteomes" id="UP000002037"/>
    </source>
</evidence>
<keyword evidence="10" id="KW-0479">Metal-binding</keyword>
<keyword evidence="5" id="KW-0324">Glycolysis</keyword>
<dbReference type="SFLD" id="SFLDF00002">
    <property type="entry name" value="enolase"/>
    <property type="match status" value="1"/>
</dbReference>
<dbReference type="FunFam" id="3.30.390.10:FF:000001">
    <property type="entry name" value="Enolase"/>
    <property type="match status" value="1"/>
</dbReference>
<dbReference type="SMART" id="SM01193">
    <property type="entry name" value="Enolase_N"/>
    <property type="match status" value="1"/>
</dbReference>
<feature type="active site" description="Proton acceptor" evidence="8">
    <location>
        <position position="349"/>
    </location>
</feature>
<dbReference type="AlphaFoldDB" id="C5MAS1"/>
<dbReference type="SFLD" id="SFLDS00001">
    <property type="entry name" value="Enolase"/>
    <property type="match status" value="1"/>
</dbReference>
<dbReference type="KEGG" id="ctp:CTRG_03163"/>
<dbReference type="GO" id="GO:0000287">
    <property type="term" value="F:magnesium ion binding"/>
    <property type="evidence" value="ECO:0007669"/>
    <property type="project" value="InterPro"/>
</dbReference>
<evidence type="ECO:0000259" key="11">
    <source>
        <dbReference type="SMART" id="SM01192"/>
    </source>
</evidence>
<feature type="active site" description="Proton donor" evidence="8">
    <location>
        <position position="213"/>
    </location>
</feature>
<keyword evidence="6" id="KW-0456">Lyase</keyword>
<dbReference type="Pfam" id="PF03952">
    <property type="entry name" value="Enolase_N"/>
    <property type="match status" value="1"/>
</dbReference>
<dbReference type="GO" id="GO:0000015">
    <property type="term" value="C:phosphopyruvate hydratase complex"/>
    <property type="evidence" value="ECO:0007669"/>
    <property type="project" value="InterPro"/>
</dbReference>
<dbReference type="PANTHER" id="PTHR11902">
    <property type="entry name" value="ENOLASE"/>
    <property type="match status" value="1"/>
</dbReference>
<dbReference type="EMBL" id="GG692398">
    <property type="protein sequence ID" value="EER32738.1"/>
    <property type="molecule type" value="Genomic_DNA"/>
</dbReference>
<evidence type="ECO:0000256" key="8">
    <source>
        <dbReference type="PIRSR" id="PIRSR001400-1"/>
    </source>
</evidence>
<dbReference type="CDD" id="cd03313">
    <property type="entry name" value="enolase"/>
    <property type="match status" value="1"/>
</dbReference>
<evidence type="ECO:0000256" key="5">
    <source>
        <dbReference type="ARBA" id="ARBA00023152"/>
    </source>
</evidence>
<evidence type="ECO:0000256" key="6">
    <source>
        <dbReference type="ARBA" id="ARBA00023239"/>
    </source>
</evidence>
<dbReference type="HOGENOM" id="CLU_031223_0_0_1"/>
<evidence type="ECO:0000313" key="13">
    <source>
        <dbReference type="EMBL" id="EER32738.1"/>
    </source>
</evidence>
<dbReference type="GO" id="GO:0004634">
    <property type="term" value="F:phosphopyruvate hydratase activity"/>
    <property type="evidence" value="ECO:0007669"/>
    <property type="project" value="UniProtKB-EC"/>
</dbReference>
<dbReference type="InterPro" id="IPR036849">
    <property type="entry name" value="Enolase-like_C_sf"/>
</dbReference>
<dbReference type="Gene3D" id="3.20.20.120">
    <property type="entry name" value="Enolase-like C-terminal domain"/>
    <property type="match status" value="1"/>
</dbReference>
<dbReference type="EC" id="4.2.1.11" evidence="3"/>
<dbReference type="OrthoDB" id="1739814at2759"/>
<dbReference type="Pfam" id="PF00113">
    <property type="entry name" value="Enolase_C"/>
    <property type="match status" value="1"/>
</dbReference>
<organism evidence="13 14">
    <name type="scientific">Candida tropicalis (strain ATCC MYA-3404 / T1)</name>
    <name type="common">Yeast</name>
    <dbReference type="NCBI Taxonomy" id="294747"/>
    <lineage>
        <taxon>Eukaryota</taxon>
        <taxon>Fungi</taxon>
        <taxon>Dikarya</taxon>
        <taxon>Ascomycota</taxon>
        <taxon>Saccharomycotina</taxon>
        <taxon>Pichiomycetes</taxon>
        <taxon>Debaryomycetaceae</taxon>
        <taxon>Candida/Lodderomyces clade</taxon>
        <taxon>Candida</taxon>
    </lineage>
</organism>
<feature type="domain" description="Enolase C-terminal TIM barrel" evidence="11">
    <location>
        <begin position="145"/>
        <end position="437"/>
    </location>
</feature>
<comment type="pathway">
    <text evidence="1">Carbohydrate degradation; glycolysis; pyruvate from D-glyceraldehyde 3-phosphate: step 4/5.</text>
</comment>
<gene>
    <name evidence="13" type="ORF">CTRG_03163</name>
</gene>
<name>C5MAS1_CANTT</name>
<dbReference type="InterPro" id="IPR020811">
    <property type="entry name" value="Enolase_N"/>
</dbReference>
<dbReference type="RefSeq" id="XP_002548866.1">
    <property type="nucleotide sequence ID" value="XM_002548820.1"/>
</dbReference>
<feature type="binding site" evidence="10">
    <location>
        <position position="324"/>
    </location>
    <ligand>
        <name>Mg(2+)</name>
        <dbReference type="ChEBI" id="CHEBI:18420"/>
    </ligand>
</feature>
<accession>C5MAS1</accession>
<dbReference type="SUPFAM" id="SSF51604">
    <property type="entry name" value="Enolase C-terminal domain-like"/>
    <property type="match status" value="1"/>
</dbReference>
<comment type="cofactor">
    <cofactor evidence="10">
        <name>Mg(2+)</name>
        <dbReference type="ChEBI" id="CHEBI:18420"/>
    </cofactor>
    <text evidence="10">Mg(2+) is required for catalysis and for stabilizing the dimer.</text>
</comment>
<evidence type="ECO:0000256" key="9">
    <source>
        <dbReference type="PIRSR" id="PIRSR001400-2"/>
    </source>
</evidence>
<proteinExistence type="inferred from homology"/>
<feature type="binding site" evidence="10">
    <location>
        <position position="297"/>
    </location>
    <ligand>
        <name>Mg(2+)</name>
        <dbReference type="ChEBI" id="CHEBI:18420"/>
    </ligand>
</feature>
<feature type="binding site" evidence="9">
    <location>
        <position position="297"/>
    </location>
    <ligand>
        <name>substrate</name>
    </ligand>
</feature>
<dbReference type="SMART" id="SM01192">
    <property type="entry name" value="Enolase_C"/>
    <property type="match status" value="1"/>
</dbReference>
<dbReference type="FunFam" id="3.20.20.120:FF:000002">
    <property type="entry name" value="Enolase 1"/>
    <property type="match status" value="1"/>
</dbReference>
<comment type="similarity">
    <text evidence="2">Belongs to the enolase family.</text>
</comment>
<feature type="binding site" evidence="9">
    <location>
        <position position="324"/>
    </location>
    <ligand>
        <name>substrate</name>
    </ligand>
</feature>
<dbReference type="HAMAP" id="MF_00318">
    <property type="entry name" value="Enolase"/>
    <property type="match status" value="1"/>
</dbReference>
<feature type="binding site" evidence="10">
    <location>
        <position position="248"/>
    </location>
    <ligand>
        <name>Mg(2+)</name>
        <dbReference type="ChEBI" id="CHEBI:18420"/>
    </ligand>
</feature>
<dbReference type="IntAct" id="C5MAS1">
    <property type="interactions" value="3"/>
</dbReference>
<keyword evidence="4 10" id="KW-0460">Magnesium</keyword>
<dbReference type="InterPro" id="IPR000941">
    <property type="entry name" value="Enolase"/>
</dbReference>
<dbReference type="VEuPathDB" id="FungiDB:CTRG_03163"/>
<evidence type="ECO:0000256" key="3">
    <source>
        <dbReference type="ARBA" id="ARBA00012058"/>
    </source>
</evidence>
<feature type="binding site" evidence="9">
    <location>
        <position position="400"/>
    </location>
    <ligand>
        <name>substrate</name>
    </ligand>
</feature>